<feature type="compositionally biased region" description="Polar residues" evidence="1">
    <location>
        <begin position="35"/>
        <end position="50"/>
    </location>
</feature>
<sequence length="486" mass="52490">MPSAGLGTGTGAGGVRTTQRTTVSSPLVVSPRTGAVSTLRTVEGGTVSNPRTSSTATTSALDLTRDGKPSHDDPKPLPWPQTRSTTSAESSSRPSTSSLPIENSTRLSSPLSPTSPKISKVTLSYKEPSATPSSRSLTATLPAAPTPQAASSLQTGQQRERVSIPTSKRAQAASSLQTGQQRERVSMPTSKRARSPSPSLSASSSSTSAKRRIIEDPEDYIEEPEDSTEEPEDYFDIDVDEDRDSTTSSTTARSSSRLGAYPCEWVKRRKNFIKPFILEAAQCQLGFDTEVELFSHYAWHIDQLEIDDECPVTTCRMKILSDEHLKMHYQKMHPDLPVPFRAATSSSTAATSKSTGRTAAMATVTARTGRASHSPSELPVNPARTRTITPTPPPQQNATPSPSTPTKSRSHSKLQQTRILSEGDKAKMTANETTPPTTAANNNNATFNQSNNKTKARLTTAIHSNDDDDEDNIRPMALGFFFRKRS</sequence>
<evidence type="ECO:0000313" key="2">
    <source>
        <dbReference type="EMBL" id="OAQ36448.1"/>
    </source>
</evidence>
<feature type="compositionally biased region" description="Low complexity" evidence="1">
    <location>
        <begin position="51"/>
        <end position="62"/>
    </location>
</feature>
<proteinExistence type="predicted"/>
<dbReference type="AlphaFoldDB" id="A0A197KH16"/>
<feature type="compositionally biased region" description="Low complexity" evidence="1">
    <location>
        <begin position="429"/>
        <end position="453"/>
    </location>
</feature>
<feature type="compositionally biased region" description="Low complexity" evidence="1">
    <location>
        <begin position="82"/>
        <end position="116"/>
    </location>
</feature>
<feature type="region of interest" description="Disordered" evidence="1">
    <location>
        <begin position="1"/>
        <end position="254"/>
    </location>
</feature>
<feature type="region of interest" description="Disordered" evidence="1">
    <location>
        <begin position="343"/>
        <end position="454"/>
    </location>
</feature>
<dbReference type="Proteomes" id="UP000078512">
    <property type="component" value="Unassembled WGS sequence"/>
</dbReference>
<organism evidence="2 3">
    <name type="scientific">Linnemannia elongata AG-77</name>
    <dbReference type="NCBI Taxonomy" id="1314771"/>
    <lineage>
        <taxon>Eukaryota</taxon>
        <taxon>Fungi</taxon>
        <taxon>Fungi incertae sedis</taxon>
        <taxon>Mucoromycota</taxon>
        <taxon>Mortierellomycotina</taxon>
        <taxon>Mortierellomycetes</taxon>
        <taxon>Mortierellales</taxon>
        <taxon>Mortierellaceae</taxon>
        <taxon>Linnemannia</taxon>
    </lineage>
</organism>
<feature type="compositionally biased region" description="Gly residues" evidence="1">
    <location>
        <begin position="1"/>
        <end position="14"/>
    </location>
</feature>
<feature type="compositionally biased region" description="Low complexity" evidence="1">
    <location>
        <begin position="136"/>
        <end position="154"/>
    </location>
</feature>
<protein>
    <submittedName>
        <fullName evidence="2">Uncharacterized protein</fullName>
    </submittedName>
</protein>
<feature type="compositionally biased region" description="Low complexity" evidence="1">
    <location>
        <begin position="396"/>
        <end position="407"/>
    </location>
</feature>
<name>A0A197KH16_9FUNG</name>
<feature type="compositionally biased region" description="Basic and acidic residues" evidence="1">
    <location>
        <begin position="63"/>
        <end position="75"/>
    </location>
</feature>
<reference evidence="2 3" key="1">
    <citation type="submission" date="2016-05" db="EMBL/GenBank/DDBJ databases">
        <title>Genome sequencing reveals origins of a unique bacterial endosymbiosis in the earliest lineages of terrestrial Fungi.</title>
        <authorList>
            <consortium name="DOE Joint Genome Institute"/>
            <person name="Uehling J."/>
            <person name="Gryganskyi A."/>
            <person name="Hameed K."/>
            <person name="Tschaplinski T."/>
            <person name="Misztal P."/>
            <person name="Wu S."/>
            <person name="Desiro A."/>
            <person name="Vande Pol N."/>
            <person name="Du Z.-Y."/>
            <person name="Zienkiewicz A."/>
            <person name="Zienkiewicz K."/>
            <person name="Morin E."/>
            <person name="Tisserant E."/>
            <person name="Splivallo R."/>
            <person name="Hainaut M."/>
            <person name="Henrissat B."/>
            <person name="Ohm R."/>
            <person name="Kuo A."/>
            <person name="Yan J."/>
            <person name="Lipzen A."/>
            <person name="Nolan M."/>
            <person name="Labutti K."/>
            <person name="Barry K."/>
            <person name="Goldstein A."/>
            <person name="Labbe J."/>
            <person name="Schadt C."/>
            <person name="Tuskan G."/>
            <person name="Grigoriev I."/>
            <person name="Martin F."/>
            <person name="Vilgalys R."/>
            <person name="Bonito G."/>
        </authorList>
    </citation>
    <scope>NUCLEOTIDE SEQUENCE [LARGE SCALE GENOMIC DNA]</scope>
    <source>
        <strain evidence="2 3">AG-77</strain>
    </source>
</reference>
<feature type="compositionally biased region" description="Low complexity" evidence="1">
    <location>
        <begin position="195"/>
        <end position="208"/>
    </location>
</feature>
<evidence type="ECO:0000256" key="1">
    <source>
        <dbReference type="SAM" id="MobiDB-lite"/>
    </source>
</evidence>
<dbReference type="OrthoDB" id="2447317at2759"/>
<accession>A0A197KH16</accession>
<gene>
    <name evidence="2" type="ORF">K457DRAFT_164082</name>
</gene>
<feature type="compositionally biased region" description="Polar residues" evidence="1">
    <location>
        <begin position="164"/>
        <end position="180"/>
    </location>
</feature>
<feature type="compositionally biased region" description="Low complexity" evidence="1">
    <location>
        <begin position="343"/>
        <end position="371"/>
    </location>
</feature>
<feature type="compositionally biased region" description="Acidic residues" evidence="1">
    <location>
        <begin position="216"/>
        <end position="243"/>
    </location>
</feature>
<evidence type="ECO:0000313" key="3">
    <source>
        <dbReference type="Proteomes" id="UP000078512"/>
    </source>
</evidence>
<dbReference type="EMBL" id="KV442011">
    <property type="protein sequence ID" value="OAQ36448.1"/>
    <property type="molecule type" value="Genomic_DNA"/>
</dbReference>
<keyword evidence="3" id="KW-1185">Reference proteome</keyword>